<dbReference type="AlphaFoldDB" id="A0A9W7CDH8"/>
<protein>
    <submittedName>
        <fullName evidence="3">Uncharacterized protein</fullName>
    </submittedName>
</protein>
<name>A0A9W7CDH8_9STRA</name>
<feature type="coiled-coil region" evidence="1">
    <location>
        <begin position="31"/>
        <end position="82"/>
    </location>
</feature>
<evidence type="ECO:0000256" key="1">
    <source>
        <dbReference type="SAM" id="Coils"/>
    </source>
</evidence>
<feature type="transmembrane region" description="Helical" evidence="2">
    <location>
        <begin position="102"/>
        <end position="122"/>
    </location>
</feature>
<evidence type="ECO:0000313" key="4">
    <source>
        <dbReference type="Proteomes" id="UP001165122"/>
    </source>
</evidence>
<accession>A0A9W7CDH8</accession>
<organism evidence="3 4">
    <name type="scientific">Triparma laevis f. longispina</name>
    <dbReference type="NCBI Taxonomy" id="1714387"/>
    <lineage>
        <taxon>Eukaryota</taxon>
        <taxon>Sar</taxon>
        <taxon>Stramenopiles</taxon>
        <taxon>Ochrophyta</taxon>
        <taxon>Bolidophyceae</taxon>
        <taxon>Parmales</taxon>
        <taxon>Triparmaceae</taxon>
        <taxon>Triparma</taxon>
    </lineage>
</organism>
<sequence length="403" mass="45109">MYNGTQEQIDALRGLVDQQAYAFQVFQAATASKSEEQARKIEEQARKIEEQARNIEEQGRRNERQDLKVGRLEAEVKTLKETHTMTTSSIVQMGDFARRWRFVLFAGGVLPIGLLLGSIKYGDQRFVAASRMFEMFGAVCSLAAAFGNPKDFASKNEKLFIVLCSLTSPATWFVRAYLSLAGSVDFLTWGCIWMLILVPSYLAVAKFYSKFSNLKLGATITTVFKALPGVIGSMLYISASSMQCIMNSKPEDELDVDGFIKRCRNPSAPTFMVSAFLFMSWMLTYVIPPLLPSNRALTWGDVMKLNMNRMEGLQFTLFCTLSMEALVVFSLTDNQGGGANDFLDGLMWIMFFNFFVLFLVVAYEHLLKPLICKPSSRTAASSSATSPDDFFDNYINDLSINAL</sequence>
<feature type="transmembrane region" description="Helical" evidence="2">
    <location>
        <begin position="346"/>
        <end position="367"/>
    </location>
</feature>
<keyword evidence="1" id="KW-0175">Coiled coil</keyword>
<keyword evidence="2" id="KW-1133">Transmembrane helix</keyword>
<keyword evidence="2" id="KW-0812">Transmembrane</keyword>
<feature type="transmembrane region" description="Helical" evidence="2">
    <location>
        <begin position="312"/>
        <end position="331"/>
    </location>
</feature>
<feature type="transmembrane region" description="Helical" evidence="2">
    <location>
        <begin position="128"/>
        <end position="147"/>
    </location>
</feature>
<dbReference type="Proteomes" id="UP001165122">
    <property type="component" value="Unassembled WGS sequence"/>
</dbReference>
<keyword evidence="4" id="KW-1185">Reference proteome</keyword>
<feature type="transmembrane region" description="Helical" evidence="2">
    <location>
        <begin position="271"/>
        <end position="291"/>
    </location>
</feature>
<evidence type="ECO:0000313" key="3">
    <source>
        <dbReference type="EMBL" id="GMI04176.1"/>
    </source>
</evidence>
<dbReference type="EMBL" id="BRXW01000069">
    <property type="protein sequence ID" value="GMI04176.1"/>
    <property type="molecule type" value="Genomic_DNA"/>
</dbReference>
<gene>
    <name evidence="3" type="ORF">TrLO_g9542</name>
</gene>
<keyword evidence="2" id="KW-0472">Membrane</keyword>
<reference evidence="4" key="1">
    <citation type="journal article" date="2023" name="Commun. Biol.">
        <title>Genome analysis of Parmales, the sister group of diatoms, reveals the evolutionary specialization of diatoms from phago-mixotrophs to photoautotrophs.</title>
        <authorList>
            <person name="Ban H."/>
            <person name="Sato S."/>
            <person name="Yoshikawa S."/>
            <person name="Yamada K."/>
            <person name="Nakamura Y."/>
            <person name="Ichinomiya M."/>
            <person name="Sato N."/>
            <person name="Blanc-Mathieu R."/>
            <person name="Endo H."/>
            <person name="Kuwata A."/>
            <person name="Ogata H."/>
        </authorList>
    </citation>
    <scope>NUCLEOTIDE SEQUENCE [LARGE SCALE GENOMIC DNA]</scope>
    <source>
        <strain evidence="4">NIES 3700</strain>
    </source>
</reference>
<proteinExistence type="predicted"/>
<comment type="caution">
    <text evidence="3">The sequence shown here is derived from an EMBL/GenBank/DDBJ whole genome shotgun (WGS) entry which is preliminary data.</text>
</comment>
<evidence type="ECO:0000256" key="2">
    <source>
        <dbReference type="SAM" id="Phobius"/>
    </source>
</evidence>
<feature type="transmembrane region" description="Helical" evidence="2">
    <location>
        <begin position="216"/>
        <end position="237"/>
    </location>
</feature>
<feature type="transmembrane region" description="Helical" evidence="2">
    <location>
        <begin position="159"/>
        <end position="180"/>
    </location>
</feature>
<feature type="transmembrane region" description="Helical" evidence="2">
    <location>
        <begin position="186"/>
        <end position="204"/>
    </location>
</feature>